<accession>A0ABD5P179</accession>
<dbReference type="GeneID" id="71856509"/>
<organism evidence="3 4">
    <name type="scientific">Natribaculum luteum</name>
    <dbReference type="NCBI Taxonomy" id="1586232"/>
    <lineage>
        <taxon>Archaea</taxon>
        <taxon>Methanobacteriati</taxon>
        <taxon>Methanobacteriota</taxon>
        <taxon>Stenosarchaea group</taxon>
        <taxon>Halobacteria</taxon>
        <taxon>Halobacteriales</taxon>
        <taxon>Natrialbaceae</taxon>
        <taxon>Natribaculum</taxon>
    </lineage>
</organism>
<dbReference type="RefSeq" id="WP_246975681.1">
    <property type="nucleotide sequence ID" value="NZ_CP095398.1"/>
</dbReference>
<feature type="region of interest" description="Disordered" evidence="1">
    <location>
        <begin position="1"/>
        <end position="32"/>
    </location>
</feature>
<feature type="compositionally biased region" description="Low complexity" evidence="1">
    <location>
        <begin position="19"/>
        <end position="28"/>
    </location>
</feature>
<protein>
    <recommendedName>
        <fullName evidence="5">Histidine kinase</fullName>
    </recommendedName>
</protein>
<evidence type="ECO:0000256" key="1">
    <source>
        <dbReference type="SAM" id="MobiDB-lite"/>
    </source>
</evidence>
<feature type="transmembrane region" description="Helical" evidence="2">
    <location>
        <begin position="181"/>
        <end position="198"/>
    </location>
</feature>
<dbReference type="Pfam" id="PF24363">
    <property type="entry name" value="DUF7519"/>
    <property type="match status" value="1"/>
</dbReference>
<evidence type="ECO:0000313" key="4">
    <source>
        <dbReference type="Proteomes" id="UP001595821"/>
    </source>
</evidence>
<evidence type="ECO:0000256" key="2">
    <source>
        <dbReference type="SAM" id="Phobius"/>
    </source>
</evidence>
<dbReference type="Proteomes" id="UP001595821">
    <property type="component" value="Unassembled WGS sequence"/>
</dbReference>
<evidence type="ECO:0000313" key="3">
    <source>
        <dbReference type="EMBL" id="MFC4247779.1"/>
    </source>
</evidence>
<dbReference type="InterPro" id="IPR055941">
    <property type="entry name" value="DUF7519"/>
</dbReference>
<sequence>MSMEDEPGRTTDGINDRNAAAATAGTDDGSVREPVAVTHAPSRAAQFVTVAAALVGAGLTTPFTLLSIPFGVGGIVIVAVSIAAIYSAGWLSVGVSLLLAGALIAGAFGTSSPEVLLVGISAIVVAWDAGQHGLRLGEQLGRETPTDRNLAIHLVGTVLTLALASLVGYAIFLFAGDGRPAPAIGVVVLGIVLLAWLLRQ</sequence>
<dbReference type="AlphaFoldDB" id="A0ABD5P179"/>
<feature type="transmembrane region" description="Helical" evidence="2">
    <location>
        <begin position="63"/>
        <end position="83"/>
    </location>
</feature>
<name>A0ABD5P179_9EURY</name>
<feature type="transmembrane region" description="Helical" evidence="2">
    <location>
        <begin position="150"/>
        <end position="175"/>
    </location>
</feature>
<keyword evidence="2" id="KW-0812">Transmembrane</keyword>
<comment type="caution">
    <text evidence="3">The sequence shown here is derived from an EMBL/GenBank/DDBJ whole genome shotgun (WGS) entry which is preliminary data.</text>
</comment>
<evidence type="ECO:0008006" key="5">
    <source>
        <dbReference type="Google" id="ProtNLM"/>
    </source>
</evidence>
<keyword evidence="2" id="KW-1133">Transmembrane helix</keyword>
<gene>
    <name evidence="3" type="ORF">ACFOZ7_12545</name>
</gene>
<keyword evidence="2" id="KW-0472">Membrane</keyword>
<dbReference type="EMBL" id="JBHSDJ010000097">
    <property type="protein sequence ID" value="MFC4247779.1"/>
    <property type="molecule type" value="Genomic_DNA"/>
</dbReference>
<reference evidence="3 4" key="1">
    <citation type="journal article" date="2014" name="Int. J. Syst. Evol. Microbiol.">
        <title>Complete genome sequence of Corynebacterium casei LMG S-19264T (=DSM 44701T), isolated from a smear-ripened cheese.</title>
        <authorList>
            <consortium name="US DOE Joint Genome Institute (JGI-PGF)"/>
            <person name="Walter F."/>
            <person name="Albersmeier A."/>
            <person name="Kalinowski J."/>
            <person name="Ruckert C."/>
        </authorList>
    </citation>
    <scope>NUCLEOTIDE SEQUENCE [LARGE SCALE GENOMIC DNA]</scope>
    <source>
        <strain evidence="3 4">IBRC-M 10912</strain>
    </source>
</reference>
<proteinExistence type="predicted"/>